<dbReference type="AlphaFoldDB" id="A0A0C2NAM8"/>
<gene>
    <name evidence="1" type="ORF">RF11_05261</name>
</gene>
<evidence type="ECO:0000313" key="2">
    <source>
        <dbReference type="Proteomes" id="UP000031668"/>
    </source>
</evidence>
<dbReference type="EMBL" id="JWZT01000849">
    <property type="protein sequence ID" value="KII73425.1"/>
    <property type="molecule type" value="Genomic_DNA"/>
</dbReference>
<dbReference type="OrthoDB" id="8067892at2759"/>
<accession>A0A0C2NAM8</accession>
<dbReference type="Proteomes" id="UP000031668">
    <property type="component" value="Unassembled WGS sequence"/>
</dbReference>
<sequence>MKSHQENTEVLIRTQKQPFSEIIESMASMFSRVVSVPVVESFDSSKEKFASCSSRLEQHFSSCAVVLVDDKKAKFPDLDRGVEFSRCVLKSDQSYKHWVAELRSIAKMCRFQCSSEGCGCSLIDEDIRDAIILRTPHRYIQGVLIHQKNPSLEQVLSVAESPIVTIKTVDAIKHDDDKVVLNKNDDRKTEKSIKI</sequence>
<comment type="caution">
    <text evidence="1">The sequence shown here is derived from an EMBL/GenBank/DDBJ whole genome shotgun (WGS) entry which is preliminary data.</text>
</comment>
<organism evidence="1 2">
    <name type="scientific">Thelohanellus kitauei</name>
    <name type="common">Myxosporean</name>
    <dbReference type="NCBI Taxonomy" id="669202"/>
    <lineage>
        <taxon>Eukaryota</taxon>
        <taxon>Metazoa</taxon>
        <taxon>Cnidaria</taxon>
        <taxon>Myxozoa</taxon>
        <taxon>Myxosporea</taxon>
        <taxon>Bivalvulida</taxon>
        <taxon>Platysporina</taxon>
        <taxon>Myxobolidae</taxon>
        <taxon>Thelohanellus</taxon>
    </lineage>
</organism>
<reference evidence="1 2" key="1">
    <citation type="journal article" date="2014" name="Genome Biol. Evol.">
        <title>The genome of the myxosporean Thelohanellus kitauei shows adaptations to nutrient acquisition within its fish host.</title>
        <authorList>
            <person name="Yang Y."/>
            <person name="Xiong J."/>
            <person name="Zhou Z."/>
            <person name="Huo F."/>
            <person name="Miao W."/>
            <person name="Ran C."/>
            <person name="Liu Y."/>
            <person name="Zhang J."/>
            <person name="Feng J."/>
            <person name="Wang M."/>
            <person name="Wang M."/>
            <person name="Wang L."/>
            <person name="Yao B."/>
        </authorList>
    </citation>
    <scope>NUCLEOTIDE SEQUENCE [LARGE SCALE GENOMIC DNA]</scope>
    <source>
        <strain evidence="1">Wuqing</strain>
    </source>
</reference>
<name>A0A0C2NAM8_THEKT</name>
<keyword evidence="2" id="KW-1185">Reference proteome</keyword>
<evidence type="ECO:0000313" key="1">
    <source>
        <dbReference type="EMBL" id="KII73425.1"/>
    </source>
</evidence>
<proteinExistence type="predicted"/>
<protein>
    <submittedName>
        <fullName evidence="1">Uncharacterized protein</fullName>
    </submittedName>
</protein>